<reference evidence="4 5" key="1">
    <citation type="submission" date="2019-07" db="EMBL/GenBank/DDBJ databases">
        <title>Genomic Encyclopedia of Archaeal and Bacterial Type Strains, Phase II (KMG-II): from individual species to whole genera.</title>
        <authorList>
            <person name="Goeker M."/>
        </authorList>
    </citation>
    <scope>NUCLEOTIDE SEQUENCE [LARGE SCALE GENOMIC DNA]</scope>
    <source>
        <strain evidence="4 5">DSM 17527</strain>
    </source>
</reference>
<dbReference type="GO" id="GO:0044718">
    <property type="term" value="P:siderophore transmembrane transport"/>
    <property type="evidence" value="ECO:0007669"/>
    <property type="project" value="TreeGrafter"/>
</dbReference>
<comment type="similarity">
    <text evidence="2">Belongs to the TonB-dependent receptor family.</text>
</comment>
<dbReference type="Gene3D" id="2.60.40.1120">
    <property type="entry name" value="Carboxypeptidase-like, regulatory domain"/>
    <property type="match status" value="1"/>
</dbReference>
<evidence type="ECO:0000259" key="3">
    <source>
        <dbReference type="Pfam" id="PF07715"/>
    </source>
</evidence>
<keyword evidence="1" id="KW-0732">Signal</keyword>
<dbReference type="InterPro" id="IPR008969">
    <property type="entry name" value="CarboxyPept-like_regulatory"/>
</dbReference>
<dbReference type="InterPro" id="IPR012910">
    <property type="entry name" value="Plug_dom"/>
</dbReference>
<sequence length="445" mass="48585">MKYYLFRIAIILVLLPYIGTAQEKISVAGTVIAAINQSPLPGVNITIKGSKQGVQTDFDGNYMIQALPNDVLIFSYIGMSSQEVVVNNRNQINIELQEDAQQLDDVVITALGIKKSRKSLTYAAQDISAEELVRVKDANPINSLSGKVSGVVSNRSASGVGGSVKVTPRGNTSTRNNQPLYVVDGIPLLNNSSIQPTDTFGDVENAGNRDGGDALSLINPDDIESITVLKGASAFVLYGSQGSNGVILLTTKKGKSGYFKTSFSSSLTVDEAAYIVDFDAQGEQSIDDFYTTGTTAINSISISGGTENAQTYFSYANTFATGVIPTHEIKRHTINVRETAKLFDVKMTMDASVLLSTQDIHNKPVSGFYFNPLVGLYGFNAKNESLNDYEDFEVFDPSRNLMTQRWYQDTSDIEQNPYWILYRNASEDTNQKVLASLSLNYKFNT</sequence>
<dbReference type="AlphaFoldDB" id="A0A5S5CCV4"/>
<protein>
    <submittedName>
        <fullName evidence="4">TonB-dependent SusC/RagA subfamily outer membrane receptor</fullName>
    </submittedName>
</protein>
<dbReference type="InterPro" id="IPR037066">
    <property type="entry name" value="Plug_dom_sf"/>
</dbReference>
<evidence type="ECO:0000256" key="1">
    <source>
        <dbReference type="ARBA" id="ARBA00022729"/>
    </source>
</evidence>
<dbReference type="Pfam" id="PF13715">
    <property type="entry name" value="CarbopepD_reg_2"/>
    <property type="match status" value="1"/>
</dbReference>
<comment type="subcellular location">
    <subcellularLocation>
        <location evidence="2">Cell outer membrane</location>
        <topology evidence="2">Multi-pass membrane protein</topology>
    </subcellularLocation>
</comment>
<dbReference type="GO" id="GO:0015344">
    <property type="term" value="F:siderophore uptake transmembrane transporter activity"/>
    <property type="evidence" value="ECO:0007669"/>
    <property type="project" value="TreeGrafter"/>
</dbReference>
<dbReference type="InterPro" id="IPR023997">
    <property type="entry name" value="TonB-dep_OMP_SusC/RagA_CS"/>
</dbReference>
<dbReference type="RefSeq" id="WP_148781472.1">
    <property type="nucleotide sequence ID" value="NZ_VNHU01000002.1"/>
</dbReference>
<dbReference type="PANTHER" id="PTHR30069">
    <property type="entry name" value="TONB-DEPENDENT OUTER MEMBRANE RECEPTOR"/>
    <property type="match status" value="1"/>
</dbReference>
<keyword evidence="5" id="KW-1185">Reference proteome</keyword>
<name>A0A5S5CCV4_9FLAO</name>
<keyword evidence="4" id="KW-0675">Receptor</keyword>
<dbReference type="NCBIfam" id="TIGR04057">
    <property type="entry name" value="SusC_RagA_signa"/>
    <property type="match status" value="1"/>
</dbReference>
<dbReference type="OrthoDB" id="9768177at2"/>
<dbReference type="EMBL" id="VNHU01000002">
    <property type="protein sequence ID" value="TYP75833.1"/>
    <property type="molecule type" value="Genomic_DNA"/>
</dbReference>
<dbReference type="Proteomes" id="UP000324376">
    <property type="component" value="Unassembled WGS sequence"/>
</dbReference>
<dbReference type="Gene3D" id="2.170.130.10">
    <property type="entry name" value="TonB-dependent receptor, plug domain"/>
    <property type="match status" value="1"/>
</dbReference>
<dbReference type="PANTHER" id="PTHR30069:SF29">
    <property type="entry name" value="HEMOGLOBIN AND HEMOGLOBIN-HAPTOGLOBIN-BINDING PROTEIN 1-RELATED"/>
    <property type="match status" value="1"/>
</dbReference>
<feature type="domain" description="TonB-dependent receptor plug" evidence="3">
    <location>
        <begin position="118"/>
        <end position="246"/>
    </location>
</feature>
<evidence type="ECO:0000313" key="4">
    <source>
        <dbReference type="EMBL" id="TYP75833.1"/>
    </source>
</evidence>
<evidence type="ECO:0000313" key="5">
    <source>
        <dbReference type="Proteomes" id="UP000324376"/>
    </source>
</evidence>
<keyword evidence="2" id="KW-0472">Membrane</keyword>
<comment type="caution">
    <text evidence="4">The sequence shown here is derived from an EMBL/GenBank/DDBJ whole genome shotgun (WGS) entry which is preliminary data.</text>
</comment>
<accession>A0A5S5CCV4</accession>
<dbReference type="GO" id="GO:0009279">
    <property type="term" value="C:cell outer membrane"/>
    <property type="evidence" value="ECO:0007669"/>
    <property type="project" value="UniProtKB-SubCell"/>
</dbReference>
<dbReference type="SUPFAM" id="SSF49464">
    <property type="entry name" value="Carboxypeptidase regulatory domain-like"/>
    <property type="match status" value="1"/>
</dbReference>
<keyword evidence="2" id="KW-0813">Transport</keyword>
<dbReference type="Pfam" id="PF07715">
    <property type="entry name" value="Plug"/>
    <property type="match status" value="1"/>
</dbReference>
<gene>
    <name evidence="4" type="ORF">BD809_10240</name>
</gene>
<keyword evidence="2" id="KW-1134">Transmembrane beta strand</keyword>
<organism evidence="4 5">
    <name type="scientific">Aquimarina intermedia</name>
    <dbReference type="NCBI Taxonomy" id="350814"/>
    <lineage>
        <taxon>Bacteria</taxon>
        <taxon>Pseudomonadati</taxon>
        <taxon>Bacteroidota</taxon>
        <taxon>Flavobacteriia</taxon>
        <taxon>Flavobacteriales</taxon>
        <taxon>Flavobacteriaceae</taxon>
        <taxon>Aquimarina</taxon>
    </lineage>
</organism>
<keyword evidence="2" id="KW-0812">Transmembrane</keyword>
<dbReference type="PROSITE" id="PS52016">
    <property type="entry name" value="TONB_DEPENDENT_REC_3"/>
    <property type="match status" value="1"/>
</dbReference>
<evidence type="ECO:0000256" key="2">
    <source>
        <dbReference type="PROSITE-ProRule" id="PRU01360"/>
    </source>
</evidence>
<dbReference type="SUPFAM" id="SSF56935">
    <property type="entry name" value="Porins"/>
    <property type="match status" value="1"/>
</dbReference>
<proteinExistence type="inferred from homology"/>
<keyword evidence="2" id="KW-0998">Cell outer membrane</keyword>
<dbReference type="InterPro" id="IPR039426">
    <property type="entry name" value="TonB-dep_rcpt-like"/>
</dbReference>